<dbReference type="AlphaFoldDB" id="A0A2U8I549"/>
<sequence length="89" mass="10669">MSMLSAFLTNYLTKTRRAQKISNRFSEKTDAQIISVRRDMDVRFEQVDKRFEQAEESLTDFKQETTKRFDKLESEFDRVQCSSLPQRLH</sequence>
<proteinExistence type="predicted"/>
<accession>A0A2U8I549</accession>
<reference evidence="1 2" key="1">
    <citation type="submission" date="2017-05" db="EMBL/GenBank/DDBJ databases">
        <title>Genome sequence of Candidatus Fukatsuia symbiotica and Candidatus Hamiltonella defensa from Acyrthosiphon pisum strain 5D.</title>
        <authorList>
            <person name="Patel V.A."/>
            <person name="Chevignon G."/>
            <person name="Russell J.A."/>
            <person name="Oliver K.M."/>
        </authorList>
    </citation>
    <scope>NUCLEOTIDE SEQUENCE [LARGE SCALE GENOMIC DNA]</scope>
    <source>
        <strain evidence="1 2">5D</strain>
    </source>
</reference>
<protein>
    <submittedName>
        <fullName evidence="1">Uncharacterized protein</fullName>
    </submittedName>
</protein>
<dbReference type="EMBL" id="CP021659">
    <property type="protein sequence ID" value="AWK13315.1"/>
    <property type="molecule type" value="Genomic_DNA"/>
</dbReference>
<dbReference type="Gene3D" id="3.90.20.10">
    <property type="match status" value="1"/>
</dbReference>
<name>A0A2U8I549_9GAMM</name>
<gene>
    <name evidence="1" type="ORF">CCS41_00500</name>
</gene>
<keyword evidence="2" id="KW-1185">Reference proteome</keyword>
<evidence type="ECO:0000313" key="2">
    <source>
        <dbReference type="Proteomes" id="UP000261875"/>
    </source>
</evidence>
<dbReference type="KEGG" id="fsm:CCS41_00500"/>
<dbReference type="OrthoDB" id="6463754at2"/>
<dbReference type="RefSeq" id="WP_072549868.1">
    <property type="nucleotide sequence ID" value="NZ_CP021659.1"/>
</dbReference>
<organism evidence="1 2">
    <name type="scientific">Candidatus Fukatsuia symbiotica</name>
    <dbReference type="NCBI Taxonomy" id="1878942"/>
    <lineage>
        <taxon>Bacteria</taxon>
        <taxon>Pseudomonadati</taxon>
        <taxon>Pseudomonadota</taxon>
        <taxon>Gammaproteobacteria</taxon>
        <taxon>Enterobacterales</taxon>
        <taxon>Yersiniaceae</taxon>
        <taxon>Candidatus Fukatsuia</taxon>
    </lineage>
</organism>
<dbReference type="Proteomes" id="UP000261875">
    <property type="component" value="Chromosome"/>
</dbReference>
<evidence type="ECO:0000313" key="1">
    <source>
        <dbReference type="EMBL" id="AWK13315.1"/>
    </source>
</evidence>